<dbReference type="RefSeq" id="WP_268004753.1">
    <property type="nucleotide sequence ID" value="NZ_BSUT01000001.1"/>
</dbReference>
<dbReference type="Proteomes" id="UP001164761">
    <property type="component" value="Chromosome"/>
</dbReference>
<organism evidence="1 2">
    <name type="scientific">Alicyclobacillus fastidiosus</name>
    <dbReference type="NCBI Taxonomy" id="392011"/>
    <lineage>
        <taxon>Bacteria</taxon>
        <taxon>Bacillati</taxon>
        <taxon>Bacillota</taxon>
        <taxon>Bacilli</taxon>
        <taxon>Bacillales</taxon>
        <taxon>Alicyclobacillaceae</taxon>
        <taxon>Alicyclobacillus</taxon>
    </lineage>
</organism>
<proteinExistence type="predicted"/>
<evidence type="ECO:0008006" key="3">
    <source>
        <dbReference type="Google" id="ProtNLM"/>
    </source>
</evidence>
<evidence type="ECO:0000313" key="1">
    <source>
        <dbReference type="EMBL" id="WAH40854.1"/>
    </source>
</evidence>
<keyword evidence="2" id="KW-1185">Reference proteome</keyword>
<accession>A0ABY6ZDE0</accession>
<sequence>MKSVGGERGLLSLALAAAMMRDIVLVTGFVNQSFPQPLDKEEEQACFERWRKHQDKAAHDLLVEHNLRLVAHVANVFATPSHDFRSWSKW</sequence>
<reference evidence="1" key="1">
    <citation type="submission" date="2022-08" db="EMBL/GenBank/DDBJ databases">
        <title>Alicyclobacillus fastidiosus DSM 17978, complete genome.</title>
        <authorList>
            <person name="Wang Q."/>
            <person name="Cai R."/>
            <person name="Wang Z."/>
        </authorList>
    </citation>
    <scope>NUCLEOTIDE SEQUENCE</scope>
    <source>
        <strain evidence="1">DSM 17978</strain>
    </source>
</reference>
<protein>
    <recommendedName>
        <fullName evidence="3">RadC-like JAB domain-containing protein</fullName>
    </recommendedName>
</protein>
<evidence type="ECO:0000313" key="2">
    <source>
        <dbReference type="Proteomes" id="UP001164761"/>
    </source>
</evidence>
<dbReference type="SUPFAM" id="SSF88946">
    <property type="entry name" value="Sigma2 domain of RNA polymerase sigma factors"/>
    <property type="match status" value="1"/>
</dbReference>
<dbReference type="EMBL" id="CP104067">
    <property type="protein sequence ID" value="WAH40854.1"/>
    <property type="molecule type" value="Genomic_DNA"/>
</dbReference>
<dbReference type="InterPro" id="IPR013325">
    <property type="entry name" value="RNA_pol_sigma_r2"/>
</dbReference>
<gene>
    <name evidence="1" type="ORF">NZD89_21565</name>
</gene>
<name>A0ABY6ZDE0_9BACL</name>